<protein>
    <submittedName>
        <fullName evidence="1">Uncharacterized protein</fullName>
    </submittedName>
</protein>
<sequence length="128" mass="12874">MMAALSGAGLLAGPAEASESGGKGGSATLVPMDEIAVPIIDGARMEGILRFTLVLRAHDPAAAARLGTSIAKLRSVAMVAGMDFARLRVSPFSAVDVNHLVSALDKALKAADPGISQALIIRVGAAAQ</sequence>
<reference evidence="2" key="1">
    <citation type="submission" date="2019-01" db="EMBL/GenBank/DDBJ databases">
        <title>Cytophagaceae bacterium strain CAR-16.</title>
        <authorList>
            <person name="Chen W.-M."/>
        </authorList>
    </citation>
    <scope>NUCLEOTIDE SEQUENCE [LARGE SCALE GENOMIC DNA]</scope>
    <source>
        <strain evidence="2">CHR27</strain>
    </source>
</reference>
<proteinExistence type="predicted"/>
<dbReference type="AlphaFoldDB" id="A0A4Q1KHL3"/>
<dbReference type="Proteomes" id="UP000290958">
    <property type="component" value="Unassembled WGS sequence"/>
</dbReference>
<organism evidence="1 2">
    <name type="scientific">Sphingobium fluviale</name>
    <dbReference type="NCBI Taxonomy" id="2506423"/>
    <lineage>
        <taxon>Bacteria</taxon>
        <taxon>Pseudomonadati</taxon>
        <taxon>Pseudomonadota</taxon>
        <taxon>Alphaproteobacteria</taxon>
        <taxon>Sphingomonadales</taxon>
        <taxon>Sphingomonadaceae</taxon>
        <taxon>Sphingobium</taxon>
    </lineage>
</organism>
<accession>A0A4Q1KHL3</accession>
<dbReference type="EMBL" id="SBKP01000007">
    <property type="protein sequence ID" value="RXR28845.1"/>
    <property type="molecule type" value="Genomic_DNA"/>
</dbReference>
<name>A0A4Q1KHL3_9SPHN</name>
<evidence type="ECO:0000313" key="1">
    <source>
        <dbReference type="EMBL" id="RXR28845.1"/>
    </source>
</evidence>
<comment type="caution">
    <text evidence="1">The sequence shown here is derived from an EMBL/GenBank/DDBJ whole genome shotgun (WGS) entry which is preliminary data.</text>
</comment>
<gene>
    <name evidence="1" type="ORF">EQG66_08435</name>
</gene>
<dbReference type="OrthoDB" id="7504863at2"/>
<keyword evidence="2" id="KW-1185">Reference proteome</keyword>
<evidence type="ECO:0000313" key="2">
    <source>
        <dbReference type="Proteomes" id="UP000290958"/>
    </source>
</evidence>